<evidence type="ECO:0000313" key="2">
    <source>
        <dbReference type="EMBL" id="MET4579475.1"/>
    </source>
</evidence>
<evidence type="ECO:0000313" key="3">
    <source>
        <dbReference type="Proteomes" id="UP001549320"/>
    </source>
</evidence>
<comment type="caution">
    <text evidence="2">The sequence shown here is derived from an EMBL/GenBank/DDBJ whole genome shotgun (WGS) entry which is preliminary data.</text>
</comment>
<name>A0ABV2QEL2_9BURK</name>
<organism evidence="2 3">
    <name type="scientific">Ottowia thiooxydans</name>
    <dbReference type="NCBI Taxonomy" id="219182"/>
    <lineage>
        <taxon>Bacteria</taxon>
        <taxon>Pseudomonadati</taxon>
        <taxon>Pseudomonadota</taxon>
        <taxon>Betaproteobacteria</taxon>
        <taxon>Burkholderiales</taxon>
        <taxon>Comamonadaceae</taxon>
        <taxon>Ottowia</taxon>
    </lineage>
</organism>
<feature type="compositionally biased region" description="Low complexity" evidence="1">
    <location>
        <begin position="1"/>
        <end position="18"/>
    </location>
</feature>
<dbReference type="EMBL" id="JBEPSH010000009">
    <property type="protein sequence ID" value="MET4579475.1"/>
    <property type="molecule type" value="Genomic_DNA"/>
</dbReference>
<sequence length="63" mass="7136">MQQSINAAVADVANATTPDEAKKAQQRLAALMEQMEQMARLEQQLQDAKVRQINETPVKKLKW</sequence>
<reference evidence="2 3" key="1">
    <citation type="submission" date="2024-06" db="EMBL/GenBank/DDBJ databases">
        <title>Sorghum-associated microbial communities from plants grown in Nebraska, USA.</title>
        <authorList>
            <person name="Schachtman D."/>
        </authorList>
    </citation>
    <scope>NUCLEOTIDE SEQUENCE [LARGE SCALE GENOMIC DNA]</scope>
    <source>
        <strain evidence="2 3">2709</strain>
    </source>
</reference>
<accession>A0ABV2QEL2</accession>
<feature type="region of interest" description="Disordered" evidence="1">
    <location>
        <begin position="1"/>
        <end position="24"/>
    </location>
</feature>
<keyword evidence="3" id="KW-1185">Reference proteome</keyword>
<protein>
    <submittedName>
        <fullName evidence="2">Uncharacterized protein</fullName>
    </submittedName>
</protein>
<dbReference type="Proteomes" id="UP001549320">
    <property type="component" value="Unassembled WGS sequence"/>
</dbReference>
<proteinExistence type="predicted"/>
<gene>
    <name evidence="2" type="ORF">ABIE13_004603</name>
</gene>
<dbReference type="RefSeq" id="WP_354447591.1">
    <property type="nucleotide sequence ID" value="NZ_JBEPSH010000009.1"/>
</dbReference>
<evidence type="ECO:0000256" key="1">
    <source>
        <dbReference type="SAM" id="MobiDB-lite"/>
    </source>
</evidence>